<evidence type="ECO:0000313" key="15">
    <source>
        <dbReference type="Xenbase" id="XB-GENE-480785"/>
    </source>
</evidence>
<dbReference type="PROSITE" id="PS51113">
    <property type="entry name" value="ZF_BTK"/>
    <property type="match status" value="1"/>
</dbReference>
<dbReference type="Proteomes" id="UP000008143">
    <property type="component" value="Chromosome 5"/>
</dbReference>
<evidence type="ECO:0000313" key="13">
    <source>
        <dbReference type="Proteomes" id="UP000008143"/>
    </source>
</evidence>
<dbReference type="GeneTree" id="ENSGT00940000158201"/>
<dbReference type="Xenbase" id="XB-GENE-480785">
    <property type="gene designation" value="rasa2"/>
</dbReference>
<dbReference type="AlphaFoldDB" id="A0JP93"/>
<dbReference type="RefSeq" id="NP_001090666.1">
    <property type="nucleotide sequence ID" value="NM_001097197.1"/>
</dbReference>
<feature type="domain" description="Ras-GAP" evidence="10">
    <location>
        <begin position="342"/>
        <end position="536"/>
    </location>
</feature>
<dbReference type="SMART" id="SM00239">
    <property type="entry name" value="C2"/>
    <property type="match status" value="2"/>
</dbReference>
<dbReference type="InterPro" id="IPR008936">
    <property type="entry name" value="Rho_GTPase_activation_prot"/>
</dbReference>
<feature type="domain" description="C2" evidence="9">
    <location>
        <begin position="12"/>
        <end position="125"/>
    </location>
</feature>
<evidence type="ECO:0000256" key="4">
    <source>
        <dbReference type="ARBA" id="ARBA00022771"/>
    </source>
</evidence>
<reference evidence="12" key="4">
    <citation type="submission" date="2011-06" db="UniProtKB">
        <authorList>
            <consortium name="Ensembl"/>
        </authorList>
    </citation>
    <scope>IDENTIFICATION</scope>
</reference>
<dbReference type="ExpressionAtlas" id="A0JP93">
    <property type="expression patterns" value="differential"/>
</dbReference>
<evidence type="ECO:0000256" key="1">
    <source>
        <dbReference type="ARBA" id="ARBA00022468"/>
    </source>
</evidence>
<dbReference type="SUPFAM" id="SSF49562">
    <property type="entry name" value="C2 domain (Calcium/lipid-binding domain, CaLB)"/>
    <property type="match status" value="2"/>
</dbReference>
<dbReference type="SUPFAM" id="SSF48350">
    <property type="entry name" value="GTPase activation domain, GAP"/>
    <property type="match status" value="1"/>
</dbReference>
<keyword evidence="5" id="KW-0862">Zinc</keyword>
<dbReference type="PROSITE" id="PS50003">
    <property type="entry name" value="PH_DOMAIN"/>
    <property type="match status" value="1"/>
</dbReference>
<evidence type="ECO:0000259" key="8">
    <source>
        <dbReference type="PROSITE" id="PS50003"/>
    </source>
</evidence>
<dbReference type="GO" id="GO:0035556">
    <property type="term" value="P:intracellular signal transduction"/>
    <property type="evidence" value="ECO:0007669"/>
    <property type="project" value="InterPro"/>
</dbReference>
<evidence type="ECO:0000256" key="6">
    <source>
        <dbReference type="PROSITE-ProRule" id="PRU00432"/>
    </source>
</evidence>
<dbReference type="Gene3D" id="1.10.506.10">
    <property type="entry name" value="GTPase Activation - p120gap, domain 1"/>
    <property type="match status" value="1"/>
</dbReference>
<reference evidence="11" key="2">
    <citation type="submission" date="2006-11" db="EMBL/GenBank/DDBJ databases">
        <authorList>
            <consortium name="NIH - Xenopus Gene Collection (XGC) project"/>
        </authorList>
    </citation>
    <scope>NUCLEOTIDE SEQUENCE [LARGE SCALE MRNA]</scope>
    <source>
        <tissue evidence="11">Testes</tissue>
    </source>
</reference>
<dbReference type="SUPFAM" id="SSF50729">
    <property type="entry name" value="PH domain-like"/>
    <property type="match status" value="1"/>
</dbReference>
<dbReference type="Gene3D" id="2.30.29.30">
    <property type="entry name" value="Pleckstrin-homology domain (PH domain)/Phosphotyrosine-binding domain (PTB)"/>
    <property type="match status" value="1"/>
</dbReference>
<dbReference type="CDD" id="cd13370">
    <property type="entry name" value="PH_GAP1m_mammal-like"/>
    <property type="match status" value="1"/>
</dbReference>
<keyword evidence="1" id="KW-0343">GTPase activation</keyword>
<dbReference type="Pfam" id="PF00779">
    <property type="entry name" value="BTK"/>
    <property type="match status" value="1"/>
</dbReference>
<reference evidence="14" key="1">
    <citation type="journal article" date="2002" name="Dev. Dyn.">
        <title>Genetic and genomic tools for Xenopus research: The NIH Xenopus initiative.</title>
        <authorList>
            <person name="Klein S.L."/>
            <person name="Strausberg R.L."/>
            <person name="Wagner L."/>
            <person name="Pontius J."/>
            <person name="Clifton S.W."/>
            <person name="Richardson P."/>
        </authorList>
    </citation>
    <scope>NUCLEOTIDE SEQUENCE</scope>
</reference>
<evidence type="ECO:0000256" key="2">
    <source>
        <dbReference type="ARBA" id="ARBA00022723"/>
    </source>
</evidence>
<dbReference type="Ensembl" id="ENSXETT00000032327">
    <property type="protein sequence ID" value="ENSXETP00000032327"/>
    <property type="gene ID" value="ENSXETG00000014755"/>
</dbReference>
<keyword evidence="3" id="KW-0677">Repeat</keyword>
<dbReference type="AGR" id="Xenbase:XB-GENE-480785"/>
<dbReference type="PANTHER" id="PTHR10194">
    <property type="entry name" value="RAS GTPASE-ACTIVATING PROTEINS"/>
    <property type="match status" value="1"/>
</dbReference>
<dbReference type="Gene3D" id="2.60.40.150">
    <property type="entry name" value="C2 domain"/>
    <property type="match status" value="2"/>
</dbReference>
<dbReference type="STRING" id="8364.ENSXETP00000020663"/>
<feature type="domain" description="C2" evidence="9">
    <location>
        <begin position="136"/>
        <end position="275"/>
    </location>
</feature>
<dbReference type="InterPro" id="IPR001562">
    <property type="entry name" value="Znf_Btk_motif"/>
</dbReference>
<reference evidence="12" key="3">
    <citation type="journal article" date="2010" name="Science">
        <title>The genome of the Western clawed frog Xenopus tropicalis.</title>
        <authorList>
            <person name="Hellsten U."/>
            <person name="Harland R.M."/>
            <person name="Gilchrist M.J."/>
            <person name="Hendrix D."/>
            <person name="Jurka J."/>
            <person name="Kapitonov V."/>
            <person name="Ovcharenko I."/>
            <person name="Putnam N.H."/>
            <person name="Shu S."/>
            <person name="Taher L."/>
            <person name="Blitz I.L."/>
            <person name="Blumberg B."/>
            <person name="Dichmann D.S."/>
            <person name="Dubchak I."/>
            <person name="Amaya E."/>
            <person name="Detter J.C."/>
            <person name="Fletcher R."/>
            <person name="Gerhard D.S."/>
            <person name="Goodstein D."/>
            <person name="Graves T."/>
            <person name="Grigoriev I.V."/>
            <person name="Grimwood J."/>
            <person name="Kawashima T."/>
            <person name="Lindquist E."/>
            <person name="Lucas S.M."/>
            <person name="Mead P.E."/>
            <person name="Mitros T."/>
            <person name="Ogino H."/>
            <person name="Ohta Y."/>
            <person name="Poliakov A.V."/>
            <person name="Pollet N."/>
            <person name="Robert J."/>
            <person name="Salamov A."/>
            <person name="Sater A.K."/>
            <person name="Schmutz J."/>
            <person name="Terry A."/>
            <person name="Vize P.D."/>
            <person name="Warren W.C."/>
            <person name="Wells D."/>
            <person name="Wills A."/>
            <person name="Wilson R.K."/>
            <person name="Zimmerman L.B."/>
            <person name="Zorn A.M."/>
            <person name="Grainger R."/>
            <person name="Grammer T."/>
            <person name="Khokha M.K."/>
            <person name="Richardson P.M."/>
            <person name="Rokhsar D.S."/>
        </authorList>
    </citation>
    <scope>NUCLEOTIDE SEQUENCE [LARGE SCALE GENOMIC DNA]</scope>
    <source>
        <strain evidence="12">Nigerian</strain>
    </source>
</reference>
<dbReference type="PROSITE" id="PS00509">
    <property type="entry name" value="RAS_GTPASE_ACTIV_1"/>
    <property type="match status" value="1"/>
</dbReference>
<feature type="region of interest" description="Disordered" evidence="7">
    <location>
        <begin position="810"/>
        <end position="834"/>
    </location>
</feature>
<evidence type="ECO:0000256" key="7">
    <source>
        <dbReference type="SAM" id="MobiDB-lite"/>
    </source>
</evidence>
<dbReference type="GeneID" id="100036638"/>
<dbReference type="Bgee" id="ENSXETG00000014755">
    <property type="expression patterns" value="Expressed in egg cell and 13 other cell types or tissues"/>
</dbReference>
<evidence type="ECO:0000256" key="3">
    <source>
        <dbReference type="ARBA" id="ARBA00022737"/>
    </source>
</evidence>
<proteinExistence type="evidence at transcript level"/>
<keyword evidence="4 6" id="KW-0863">Zinc-finger</keyword>
<keyword evidence="2" id="KW-0479">Metal-binding</keyword>
<dbReference type="InterPro" id="IPR035892">
    <property type="entry name" value="C2_domain_sf"/>
</dbReference>
<evidence type="ECO:0000256" key="5">
    <source>
        <dbReference type="ARBA" id="ARBA00022833"/>
    </source>
</evidence>
<dbReference type="GO" id="GO:0005543">
    <property type="term" value="F:phospholipid binding"/>
    <property type="evidence" value="ECO:0007669"/>
    <property type="project" value="InterPro"/>
</dbReference>
<dbReference type="PROSITE" id="PS50018">
    <property type="entry name" value="RAS_GTPASE_ACTIV_2"/>
    <property type="match status" value="1"/>
</dbReference>
<dbReference type="FunFam" id="2.60.40.150:FF:000069">
    <property type="entry name" value="Ras GTPase-activating protein 4 isoform 1"/>
    <property type="match status" value="1"/>
</dbReference>
<organism evidence="11">
    <name type="scientific">Xenopus tropicalis</name>
    <name type="common">Western clawed frog</name>
    <name type="synonym">Silurana tropicalis</name>
    <dbReference type="NCBI Taxonomy" id="8364"/>
    <lineage>
        <taxon>Eukaryota</taxon>
        <taxon>Metazoa</taxon>
        <taxon>Chordata</taxon>
        <taxon>Craniata</taxon>
        <taxon>Vertebrata</taxon>
        <taxon>Euteleostomi</taxon>
        <taxon>Amphibia</taxon>
        <taxon>Batrachia</taxon>
        <taxon>Anura</taxon>
        <taxon>Pipoidea</taxon>
        <taxon>Pipidae</taxon>
        <taxon>Xenopodinae</taxon>
        <taxon>Xenopus</taxon>
        <taxon>Silurana</taxon>
    </lineage>
</organism>
<feature type="domain" description="PH" evidence="8">
    <location>
        <begin position="591"/>
        <end position="692"/>
    </location>
</feature>
<dbReference type="InterPro" id="IPR023152">
    <property type="entry name" value="RasGAP_CS"/>
</dbReference>
<dbReference type="CDD" id="cd04010">
    <property type="entry name" value="C2B_RasA3"/>
    <property type="match status" value="1"/>
</dbReference>
<evidence type="ECO:0000259" key="10">
    <source>
        <dbReference type="PROSITE" id="PS50018"/>
    </source>
</evidence>
<dbReference type="Pfam" id="PF00616">
    <property type="entry name" value="RasGAP"/>
    <property type="match status" value="1"/>
</dbReference>
<protein>
    <submittedName>
        <fullName evidence="12">RAS p21 protein activator 2</fullName>
    </submittedName>
    <submittedName>
        <fullName evidence="14">Ras GTPase-activating protein 2</fullName>
    </submittedName>
    <submittedName>
        <fullName evidence="11">Rasa2 protein</fullName>
    </submittedName>
</protein>
<dbReference type="FunFam" id="1.10.506.10:FF:000011">
    <property type="entry name" value="Ras GTPase-activating protein 2 isoform 3"/>
    <property type="match status" value="1"/>
</dbReference>
<dbReference type="InterPro" id="IPR001849">
    <property type="entry name" value="PH_domain"/>
</dbReference>
<reference evidence="14" key="5">
    <citation type="submission" date="2025-04" db="UniProtKB">
        <authorList>
            <consortium name="RefSeq"/>
        </authorList>
    </citation>
    <scope>IDENTIFICATION</scope>
</reference>
<accession>F7EC82</accession>
<dbReference type="GO" id="GO:0005096">
    <property type="term" value="F:GTPase activator activity"/>
    <property type="evidence" value="ECO:0000318"/>
    <property type="project" value="GO_Central"/>
</dbReference>
<evidence type="ECO:0000313" key="14">
    <source>
        <dbReference type="RefSeq" id="NP_001090666.1"/>
    </source>
</evidence>
<dbReference type="PROSITE" id="PS50004">
    <property type="entry name" value="C2"/>
    <property type="match status" value="2"/>
</dbReference>
<dbReference type="InterPro" id="IPR039360">
    <property type="entry name" value="Ras_GTPase"/>
</dbReference>
<dbReference type="InterPro" id="IPR011993">
    <property type="entry name" value="PH-like_dom_sf"/>
</dbReference>
<dbReference type="EMBL" id="BC127306">
    <property type="protein sequence ID" value="AAI27307.1"/>
    <property type="molecule type" value="mRNA"/>
</dbReference>
<dbReference type="Pfam" id="PF00168">
    <property type="entry name" value="C2"/>
    <property type="match status" value="2"/>
</dbReference>
<feature type="compositionally biased region" description="Polar residues" evidence="7">
    <location>
        <begin position="817"/>
        <end position="827"/>
    </location>
</feature>
<dbReference type="InterPro" id="IPR037773">
    <property type="entry name" value="RASA2_PH"/>
</dbReference>
<dbReference type="OrthoDB" id="1562946at2759"/>
<evidence type="ECO:0000313" key="11">
    <source>
        <dbReference type="EMBL" id="AAI27307.1"/>
    </source>
</evidence>
<dbReference type="PaxDb" id="8364-ENSXETP00000032327"/>
<dbReference type="InterPro" id="IPR001936">
    <property type="entry name" value="RasGAP_dom"/>
</dbReference>
<dbReference type="FunFam" id="2.60.40.150:FF:000086">
    <property type="entry name" value="Ras GTPase-activating protein 2 isoform 3"/>
    <property type="match status" value="1"/>
</dbReference>
<dbReference type="CDD" id="cd05394">
    <property type="entry name" value="RasGAP_RASA2"/>
    <property type="match status" value="1"/>
</dbReference>
<dbReference type="GO" id="GO:0008270">
    <property type="term" value="F:zinc ion binding"/>
    <property type="evidence" value="ECO:0007669"/>
    <property type="project" value="UniProtKB-KW"/>
</dbReference>
<dbReference type="GO" id="GO:1902531">
    <property type="term" value="P:regulation of intracellular signal transduction"/>
    <property type="evidence" value="ECO:0000318"/>
    <property type="project" value="GO_Central"/>
</dbReference>
<keyword evidence="13" id="KW-1185">Reference proteome</keyword>
<dbReference type="CTD" id="5922"/>
<name>A0JP93_XENTR</name>
<accession>F7CNQ4</accession>
<dbReference type="InterPro" id="IPR000008">
    <property type="entry name" value="C2_dom"/>
</dbReference>
<dbReference type="OMA" id="HVKACHG"/>
<dbReference type="SMART" id="SM00233">
    <property type="entry name" value="PH"/>
    <property type="match status" value="1"/>
</dbReference>
<sequence length="834" mass="94902">MAGEQRAGGGGEVGDPPAAPVRLLQSLRGKICEAKQLLPYSGPNKMRDCFCTVNLDQEEIFRTKVVEKSLTPFYGEDFYFEIPRTFHNLSFYIYDKNVLQRDLRIGKVSIKKEDLCSSNGKETWFPLQPIDPNSEVQGKLHLELKLNELITENGSVQQLMVHILECEGLPLVNGQSCDPYASVSVVGPSRNEQKRTKVKKKTSNPQFNEKFYFEVTRSSSYTKKSHFQVEEEDIEKLEVRVDLWNNGNLGQDVFLGEIRISVKVLRNDSSHRAWYLLQPKDNGSKTSKYDDLGFLRLSICYTEDHVLSSDCYSSLRSLILKSPEVRPISASPAFILGEVCRDKYDAVLPLVRLLLHHQKLVPFVAEIAQLDLNDTQEANTIFRGNSLATRCLDETMKIVGKHYLKVTLKNVLDEICDSPKPCEIDPNRLKEGDNVDNHKENLRYYVDKVFFCIVKSSMSCPTVMCDIFSTLRHMAVKHFPKDPHVQYSAVSSFVFLRFFAVAVVSPHSFQLRPHHPDAQTSRILTLISKTIQTLGSVSSLTKSKPSSFKEQFMCDFFKMFEEETYTKVVKKFLEEISSTETKEPSGVSESLILKEGEMHKRALGRTRIGKKNFKKRWFSLTSHELTYHKQKDKEPVFSIPIKNILAVERLDESAFSKNNMFQVIHNEKPLYIQANNCIEANEWIEILSGLSRRNQKRLSKYHPSVFLGGSWLCCKAANDGTEGCCPCTVDVPADVALDIDGDRECERIHRLFSVNMQKLLKMEEACGTIAVYQGPQKEHSDYNFTIEDSVTTFKVLQQIKAITENLKELHDKHKKGSTSAKYGSQENPIVGKGS</sequence>
<dbReference type="SMART" id="SM00107">
    <property type="entry name" value="BTK"/>
    <property type="match status" value="1"/>
</dbReference>
<dbReference type="eggNOG" id="KOG2059">
    <property type="taxonomic scope" value="Eukaryota"/>
</dbReference>
<evidence type="ECO:0000313" key="12">
    <source>
        <dbReference type="Ensembl" id="ENSXETP00000032327"/>
    </source>
</evidence>
<dbReference type="GO" id="GO:0046580">
    <property type="term" value="P:negative regulation of Ras protein signal transduction"/>
    <property type="evidence" value="ECO:0007669"/>
    <property type="project" value="InterPro"/>
</dbReference>
<dbReference type="CDD" id="cd08401">
    <property type="entry name" value="C2A_RasA2_RasA3"/>
    <property type="match status" value="1"/>
</dbReference>
<dbReference type="SMART" id="SM00323">
    <property type="entry name" value="RasGAP"/>
    <property type="match status" value="1"/>
</dbReference>
<dbReference type="HOGENOM" id="CLU_008096_1_1_1"/>
<dbReference type="DNASU" id="100036638"/>
<gene>
    <name evidence="11 12 14 15" type="primary">rasa2</name>
    <name evidence="14" type="synonym">gap1m</name>
</gene>
<dbReference type="KEGG" id="xtr:100036638"/>
<dbReference type="Pfam" id="PF00169">
    <property type="entry name" value="PH"/>
    <property type="match status" value="1"/>
</dbReference>
<evidence type="ECO:0000259" key="9">
    <source>
        <dbReference type="PROSITE" id="PS50004"/>
    </source>
</evidence>
<accession>A0JP93</accession>
<dbReference type="PANTHER" id="PTHR10194:SF21">
    <property type="entry name" value="RAS GTPASE-ACTIVATING PROTEIN 2"/>
    <property type="match status" value="1"/>
</dbReference>